<dbReference type="EMBL" id="BARS01000998">
    <property type="protein sequence ID" value="GAF84837.1"/>
    <property type="molecule type" value="Genomic_DNA"/>
</dbReference>
<dbReference type="AlphaFoldDB" id="X0T9G4"/>
<protein>
    <recommendedName>
        <fullName evidence="1">LarA-like N-terminal domain-containing protein</fullName>
    </recommendedName>
</protein>
<dbReference type="Pfam" id="PF09861">
    <property type="entry name" value="Lar_N"/>
    <property type="match status" value="1"/>
</dbReference>
<dbReference type="InterPro" id="IPR048068">
    <property type="entry name" value="LarA-like"/>
</dbReference>
<evidence type="ECO:0000313" key="2">
    <source>
        <dbReference type="EMBL" id="GAF84837.1"/>
    </source>
</evidence>
<feature type="domain" description="LarA-like N-terminal" evidence="1">
    <location>
        <begin position="3"/>
        <end position="178"/>
    </location>
</feature>
<dbReference type="GO" id="GO:0050043">
    <property type="term" value="F:lactate racemase activity"/>
    <property type="evidence" value="ECO:0007669"/>
    <property type="project" value="InterPro"/>
</dbReference>
<organism evidence="2">
    <name type="scientific">marine sediment metagenome</name>
    <dbReference type="NCBI Taxonomy" id="412755"/>
    <lineage>
        <taxon>unclassified sequences</taxon>
        <taxon>metagenomes</taxon>
        <taxon>ecological metagenomes</taxon>
    </lineage>
</organism>
<dbReference type="PANTHER" id="PTHR33171">
    <property type="entry name" value="LAR_N DOMAIN-CONTAINING PROTEIN"/>
    <property type="match status" value="1"/>
</dbReference>
<dbReference type="InterPro" id="IPR043166">
    <property type="entry name" value="LarA-like_C"/>
</dbReference>
<comment type="caution">
    <text evidence="2">The sequence shown here is derived from an EMBL/GenBank/DDBJ whole genome shotgun (WGS) entry which is preliminary data.</text>
</comment>
<name>X0T9G4_9ZZZZ</name>
<dbReference type="Gene3D" id="3.90.226.30">
    <property type="match status" value="1"/>
</dbReference>
<gene>
    <name evidence="2" type="ORF">S01H1_02136</name>
</gene>
<dbReference type="Gene3D" id="3.40.50.11440">
    <property type="match status" value="1"/>
</dbReference>
<dbReference type="InterPro" id="IPR018657">
    <property type="entry name" value="LarA-like_N"/>
</dbReference>
<proteinExistence type="predicted"/>
<feature type="non-terminal residue" evidence="2">
    <location>
        <position position="179"/>
    </location>
</feature>
<accession>X0T9G4</accession>
<evidence type="ECO:0000259" key="1">
    <source>
        <dbReference type="Pfam" id="PF09861"/>
    </source>
</evidence>
<reference evidence="2" key="1">
    <citation type="journal article" date="2014" name="Front. Microbiol.">
        <title>High frequency of phylogenetically diverse reductive dehalogenase-homologous genes in deep subseafloor sedimentary metagenomes.</title>
        <authorList>
            <person name="Kawai M."/>
            <person name="Futagami T."/>
            <person name="Toyoda A."/>
            <person name="Takaki Y."/>
            <person name="Nishi S."/>
            <person name="Hori S."/>
            <person name="Arai W."/>
            <person name="Tsubouchi T."/>
            <person name="Morono Y."/>
            <person name="Uchiyama I."/>
            <person name="Ito T."/>
            <person name="Fujiyama A."/>
            <person name="Inagaki F."/>
            <person name="Takami H."/>
        </authorList>
    </citation>
    <scope>NUCLEOTIDE SEQUENCE</scope>
    <source>
        <strain evidence="2">Expedition CK06-06</strain>
    </source>
</reference>
<dbReference type="PANTHER" id="PTHR33171:SF17">
    <property type="entry name" value="LARA-LIKE N-TERMINAL DOMAIN-CONTAINING PROTEIN"/>
    <property type="match status" value="1"/>
</dbReference>
<sequence length="179" mass="19518">MPYGKTEIEFDLLPGMKGTVIHSQPIQPLANISASIDKALSEPINSAPLRGLAKKGDTACIVFTDITRACPDYLLIPPILRELYKAGIQEKDITLLCGTGLHRNSTYEEKVAKLGPELVEKYHVVDNEPQNPANFADLGKTDKGIPISLNKIAYETDLLISTGIVEPHQYAGYSGARKT</sequence>